<dbReference type="InterPro" id="IPR006569">
    <property type="entry name" value="CID_dom"/>
</dbReference>
<proteinExistence type="predicted"/>
<dbReference type="Pfam" id="PF23228">
    <property type="entry name" value="zf_PCFS4"/>
    <property type="match status" value="1"/>
</dbReference>
<dbReference type="STRING" id="4829.A0A163JDB7"/>
<dbReference type="InterPro" id="IPR047415">
    <property type="entry name" value="Pcf11_CID"/>
</dbReference>
<dbReference type="AlphaFoldDB" id="A0A163JDB7"/>
<dbReference type="FunCoup" id="A0A163JDB7">
    <property type="interactions" value="347"/>
</dbReference>
<dbReference type="GO" id="GO:0003729">
    <property type="term" value="F:mRNA binding"/>
    <property type="evidence" value="ECO:0007669"/>
    <property type="project" value="InterPro"/>
</dbReference>
<dbReference type="Pfam" id="PF04818">
    <property type="entry name" value="CID"/>
    <property type="match status" value="1"/>
</dbReference>
<dbReference type="GO" id="GO:0006369">
    <property type="term" value="P:termination of RNA polymerase II transcription"/>
    <property type="evidence" value="ECO:0007669"/>
    <property type="project" value="InterPro"/>
</dbReference>
<dbReference type="SMART" id="SM00582">
    <property type="entry name" value="RPR"/>
    <property type="match status" value="1"/>
</dbReference>
<dbReference type="InterPro" id="IPR021605">
    <property type="entry name" value="Pcf11_Clp1-ID"/>
</dbReference>
<dbReference type="GO" id="GO:0031124">
    <property type="term" value="P:mRNA 3'-end processing"/>
    <property type="evidence" value="ECO:0007669"/>
    <property type="project" value="InterPro"/>
</dbReference>
<dbReference type="Pfam" id="PF11526">
    <property type="entry name" value="Pfc11_Clp1_ID"/>
    <property type="match status" value="1"/>
</dbReference>
<feature type="compositionally biased region" description="Low complexity" evidence="1">
    <location>
        <begin position="244"/>
        <end position="264"/>
    </location>
</feature>
<dbReference type="InParanoid" id="A0A163JDB7"/>
<dbReference type="InterPro" id="IPR045154">
    <property type="entry name" value="PCF11-like"/>
</dbReference>
<name>A0A163JDB7_ABSGL</name>
<feature type="region of interest" description="Disordered" evidence="1">
    <location>
        <begin position="1"/>
        <end position="35"/>
    </location>
</feature>
<feature type="compositionally biased region" description="Polar residues" evidence="1">
    <location>
        <begin position="227"/>
        <end position="243"/>
    </location>
</feature>
<accession>A0A163JDB7</accession>
<sequence length="591" mass="64964">MNRYDQTLPTSMPSDPLQQQQQAPEQQQQQAASSLDLDTVRQTYRSSLAGLTFNSKPIITALTIKAEENKFAARAIVWEIEQQIRANAPGQKLPVLYLIDSICKNVGGPYLNHFARNIVSVYMDTYTLVDLNTRKSFERLLQTWKNGMPNGAPVFARPLIDSIEAAVKFIHQRQSPTQRPTSASPVIPTSTKAKRDPRNRAAALNSNVTPSPPPSQVGYGTPPPSTTNPLQQLMGQYTPNSHQPSAPIPAVASPSSSVVSPIGSPHRLTHPPVVPPAPTTTPGLNTTDLLKNLLSQGILHSSILNPTPSTPPMLAATTPTPPLANSVLSPVTSNHPAMMANCPTLDSKDLQRERRGAIELLYSSLPLKCKQCGIRYPDTKEGKDKMDAHLDSHFRQNRRMKERVKRGLSRSWFVSEKDWIHGAEGELTSHQMPTFVTDKQHSSSPSSSSQQHTRDDTRHSGYKNNNNATDSNGTNGGGMDKAEQLNIENKQLENAMVAMPHDGERKPCPICGESFTDVWNDDEEEWMYKNAVLVGTKIYHATCHTDAIRSGSLVKNVDVTMDSPDAALLGQKRKLEDIIHQESKLPRGGSS</sequence>
<feature type="domain" description="CID" evidence="2">
    <location>
        <begin position="36"/>
        <end position="171"/>
    </location>
</feature>
<dbReference type="CDD" id="cd16982">
    <property type="entry name" value="CID_Pcf11"/>
    <property type="match status" value="1"/>
</dbReference>
<dbReference type="EMBL" id="LT552278">
    <property type="protein sequence ID" value="SAL98613.1"/>
    <property type="molecule type" value="Genomic_DNA"/>
</dbReference>
<evidence type="ECO:0000259" key="2">
    <source>
        <dbReference type="PROSITE" id="PS51391"/>
    </source>
</evidence>
<dbReference type="PROSITE" id="PS51391">
    <property type="entry name" value="CID"/>
    <property type="match status" value="1"/>
</dbReference>
<feature type="compositionally biased region" description="Pro residues" evidence="1">
    <location>
        <begin position="210"/>
        <end position="226"/>
    </location>
</feature>
<protein>
    <recommendedName>
        <fullName evidence="2">CID domain-containing protein</fullName>
    </recommendedName>
</protein>
<dbReference type="GO" id="GO:0005849">
    <property type="term" value="C:mRNA cleavage factor complex"/>
    <property type="evidence" value="ECO:0007669"/>
    <property type="project" value="InterPro"/>
</dbReference>
<dbReference type="OrthoDB" id="2129491at2759"/>
<reference evidence="3" key="1">
    <citation type="submission" date="2016-04" db="EMBL/GenBank/DDBJ databases">
        <authorList>
            <person name="Evans L.H."/>
            <person name="Alamgir A."/>
            <person name="Owens N."/>
            <person name="Weber N.D."/>
            <person name="Virtaneva K."/>
            <person name="Barbian K."/>
            <person name="Babar A."/>
            <person name="Rosenke K."/>
        </authorList>
    </citation>
    <scope>NUCLEOTIDE SEQUENCE [LARGE SCALE GENOMIC DNA]</scope>
    <source>
        <strain evidence="3">CBS 101.48</strain>
    </source>
</reference>
<evidence type="ECO:0000313" key="4">
    <source>
        <dbReference type="Proteomes" id="UP000078561"/>
    </source>
</evidence>
<feature type="compositionally biased region" description="Low complexity" evidence="1">
    <location>
        <begin position="464"/>
        <end position="473"/>
    </location>
</feature>
<dbReference type="GO" id="GO:0000993">
    <property type="term" value="F:RNA polymerase II complex binding"/>
    <property type="evidence" value="ECO:0007669"/>
    <property type="project" value="InterPro"/>
</dbReference>
<dbReference type="Gene3D" id="1.25.40.90">
    <property type="match status" value="1"/>
</dbReference>
<dbReference type="GO" id="GO:0005737">
    <property type="term" value="C:cytoplasm"/>
    <property type="evidence" value="ECO:0007669"/>
    <property type="project" value="TreeGrafter"/>
</dbReference>
<dbReference type="OMA" id="ARSDFAN"/>
<feature type="compositionally biased region" description="Low complexity" evidence="1">
    <location>
        <begin position="13"/>
        <end position="35"/>
    </location>
</feature>
<feature type="region of interest" description="Disordered" evidence="1">
    <location>
        <begin position="172"/>
        <end position="264"/>
    </location>
</feature>
<gene>
    <name evidence="3" type="primary">ABSGL_04168.1 scaffold 5169</name>
</gene>
<dbReference type="PANTHER" id="PTHR15921:SF3">
    <property type="entry name" value="PRE-MRNA CLEAVAGE COMPLEX 2 PROTEIN PCF11"/>
    <property type="match status" value="1"/>
</dbReference>
<evidence type="ECO:0000313" key="3">
    <source>
        <dbReference type="EMBL" id="SAL98613.1"/>
    </source>
</evidence>
<evidence type="ECO:0000256" key="1">
    <source>
        <dbReference type="SAM" id="MobiDB-lite"/>
    </source>
</evidence>
<feature type="compositionally biased region" description="Polar residues" evidence="1">
    <location>
        <begin position="172"/>
        <end position="191"/>
    </location>
</feature>
<dbReference type="Proteomes" id="UP000078561">
    <property type="component" value="Unassembled WGS sequence"/>
</dbReference>
<dbReference type="PANTHER" id="PTHR15921">
    <property type="entry name" value="PRE-MRNA CLEAVAGE COMPLEX II"/>
    <property type="match status" value="1"/>
</dbReference>
<dbReference type="SUPFAM" id="SSF48464">
    <property type="entry name" value="ENTH/VHS domain"/>
    <property type="match status" value="1"/>
</dbReference>
<keyword evidence="4" id="KW-1185">Reference proteome</keyword>
<dbReference type="FunFam" id="1.25.40.90:FF:000016">
    <property type="entry name" value="mRNA cleavage factor complex component Pcf11"/>
    <property type="match status" value="1"/>
</dbReference>
<dbReference type="InterPro" id="IPR057242">
    <property type="entry name" value="PCFS4-like"/>
</dbReference>
<organism evidence="3">
    <name type="scientific">Absidia glauca</name>
    <name type="common">Pin mould</name>
    <dbReference type="NCBI Taxonomy" id="4829"/>
    <lineage>
        <taxon>Eukaryota</taxon>
        <taxon>Fungi</taxon>
        <taxon>Fungi incertae sedis</taxon>
        <taxon>Mucoromycota</taxon>
        <taxon>Mucoromycotina</taxon>
        <taxon>Mucoromycetes</taxon>
        <taxon>Mucorales</taxon>
        <taxon>Cunninghamellaceae</taxon>
        <taxon>Absidia</taxon>
    </lineage>
</organism>
<feature type="region of interest" description="Disordered" evidence="1">
    <location>
        <begin position="430"/>
        <end position="481"/>
    </location>
</feature>
<dbReference type="InterPro" id="IPR008942">
    <property type="entry name" value="ENTH_VHS"/>
</dbReference>
<feature type="compositionally biased region" description="Polar residues" evidence="1">
    <location>
        <begin position="1"/>
        <end position="12"/>
    </location>
</feature>